<evidence type="ECO:0000256" key="1">
    <source>
        <dbReference type="ARBA" id="ARBA00001936"/>
    </source>
</evidence>
<dbReference type="Pfam" id="PF02833">
    <property type="entry name" value="DHHA2"/>
    <property type="match status" value="1"/>
</dbReference>
<dbReference type="InterPro" id="IPR038222">
    <property type="entry name" value="DHHA2_dom_sf"/>
</dbReference>
<dbReference type="Proteomes" id="UP000279259">
    <property type="component" value="Unassembled WGS sequence"/>
</dbReference>
<dbReference type="EMBL" id="RSCD01000013">
    <property type="protein sequence ID" value="RSH89547.1"/>
    <property type="molecule type" value="Genomic_DNA"/>
</dbReference>
<dbReference type="InterPro" id="IPR001667">
    <property type="entry name" value="DDH_dom"/>
</dbReference>
<gene>
    <name evidence="8" type="ORF">EHS25_002098</name>
</gene>
<evidence type="ECO:0000259" key="7">
    <source>
        <dbReference type="Pfam" id="PF02833"/>
    </source>
</evidence>
<feature type="chain" id="PRO_5019226046" description="Exopolyphosphatase" evidence="5">
    <location>
        <begin position="19"/>
        <end position="446"/>
    </location>
</feature>
<evidence type="ECO:0000256" key="3">
    <source>
        <dbReference type="ARBA" id="ARBA00022801"/>
    </source>
</evidence>
<keyword evidence="4" id="KW-0464">Manganese</keyword>
<evidence type="ECO:0000256" key="5">
    <source>
        <dbReference type="SAM" id="SignalP"/>
    </source>
</evidence>
<dbReference type="STRING" id="1890683.A0A427YEY6"/>
<dbReference type="SUPFAM" id="SSF64182">
    <property type="entry name" value="DHH phosphoesterases"/>
    <property type="match status" value="1"/>
</dbReference>
<dbReference type="OrthoDB" id="374045at2759"/>
<dbReference type="GO" id="GO:0004309">
    <property type="term" value="F:exopolyphosphatase activity"/>
    <property type="evidence" value="ECO:0007669"/>
    <property type="project" value="TreeGrafter"/>
</dbReference>
<feature type="signal peptide" evidence="5">
    <location>
        <begin position="1"/>
        <end position="18"/>
    </location>
</feature>
<keyword evidence="5" id="KW-0732">Signal</keyword>
<dbReference type="GO" id="GO:0046872">
    <property type="term" value="F:metal ion binding"/>
    <property type="evidence" value="ECO:0007669"/>
    <property type="project" value="UniProtKB-KW"/>
</dbReference>
<dbReference type="Pfam" id="PF01368">
    <property type="entry name" value="DHH"/>
    <property type="match status" value="1"/>
</dbReference>
<evidence type="ECO:0000259" key="6">
    <source>
        <dbReference type="Pfam" id="PF01368"/>
    </source>
</evidence>
<feature type="domain" description="DHHA2" evidence="7">
    <location>
        <begin position="280"/>
        <end position="442"/>
    </location>
</feature>
<evidence type="ECO:0000313" key="8">
    <source>
        <dbReference type="EMBL" id="RSH89547.1"/>
    </source>
</evidence>
<feature type="domain" description="DDH" evidence="6">
    <location>
        <begin position="76"/>
        <end position="237"/>
    </location>
</feature>
<keyword evidence="2" id="KW-0479">Metal-binding</keyword>
<dbReference type="InterPro" id="IPR004097">
    <property type="entry name" value="DHHA2"/>
</dbReference>
<proteinExistence type="predicted"/>
<dbReference type="AlphaFoldDB" id="A0A427YEY6"/>
<name>A0A427YEY6_9TREE</name>
<evidence type="ECO:0000256" key="2">
    <source>
        <dbReference type="ARBA" id="ARBA00022723"/>
    </source>
</evidence>
<protein>
    <recommendedName>
        <fullName evidence="10">Exopolyphosphatase</fullName>
    </recommendedName>
</protein>
<comment type="caution">
    <text evidence="8">The sequence shown here is derived from an EMBL/GenBank/DDBJ whole genome shotgun (WGS) entry which is preliminary data.</text>
</comment>
<dbReference type="InterPro" id="IPR038763">
    <property type="entry name" value="DHH_sf"/>
</dbReference>
<accession>A0A427YEY6</accession>
<dbReference type="Gene3D" id="3.90.1640.10">
    <property type="entry name" value="inorganic pyrophosphatase (n-terminal core)"/>
    <property type="match status" value="1"/>
</dbReference>
<reference evidence="8 9" key="1">
    <citation type="submission" date="2018-11" db="EMBL/GenBank/DDBJ databases">
        <title>Genome sequence of Saitozyma podzolica DSM 27192.</title>
        <authorList>
            <person name="Aliyu H."/>
            <person name="Gorte O."/>
            <person name="Ochsenreither K."/>
        </authorList>
    </citation>
    <scope>NUCLEOTIDE SEQUENCE [LARGE SCALE GENOMIC DNA]</scope>
    <source>
        <strain evidence="8 9">DSM 27192</strain>
    </source>
</reference>
<dbReference type="Gene3D" id="3.10.310.20">
    <property type="entry name" value="DHHA2 domain"/>
    <property type="match status" value="1"/>
</dbReference>
<evidence type="ECO:0000313" key="9">
    <source>
        <dbReference type="Proteomes" id="UP000279259"/>
    </source>
</evidence>
<dbReference type="PANTHER" id="PTHR12112">
    <property type="entry name" value="BNIP - RELATED"/>
    <property type="match status" value="1"/>
</dbReference>
<organism evidence="8 9">
    <name type="scientific">Saitozyma podzolica</name>
    <dbReference type="NCBI Taxonomy" id="1890683"/>
    <lineage>
        <taxon>Eukaryota</taxon>
        <taxon>Fungi</taxon>
        <taxon>Dikarya</taxon>
        <taxon>Basidiomycota</taxon>
        <taxon>Agaricomycotina</taxon>
        <taxon>Tremellomycetes</taxon>
        <taxon>Tremellales</taxon>
        <taxon>Trimorphomycetaceae</taxon>
        <taxon>Saitozyma</taxon>
    </lineage>
</organism>
<comment type="cofactor">
    <cofactor evidence="1">
        <name>Mn(2+)</name>
        <dbReference type="ChEBI" id="CHEBI:29035"/>
    </cofactor>
</comment>
<dbReference type="GO" id="GO:0005737">
    <property type="term" value="C:cytoplasm"/>
    <property type="evidence" value="ECO:0007669"/>
    <property type="project" value="InterPro"/>
</dbReference>
<keyword evidence="3" id="KW-0378">Hydrolase</keyword>
<evidence type="ECO:0008006" key="10">
    <source>
        <dbReference type="Google" id="ProtNLM"/>
    </source>
</evidence>
<sequence length="446" mass="50205">MRSWTVRSLVLLAWTAAALPLLQWDRPTQLPLLSSAVDDGVRTDAASRLSHLSEWCASSKRNFMDDLARNKASEWIMVMGNEAGDLDSMVSAIALAYDIAHTKGKPAKAVPLLQVTNDAIDLRPENKLALDMAGMEKGHRDLLTLDDLPFKPSHLWKLGKRIQGIMLVDHNMPLSYWKDTPVLGMVDHHHDKGVNKSADPRVIAQSGSCSSLITSIFFSHHHTHGPVPRSLSDLLLYTIAIDTKGLKKGTELDQRAVETLFPHSQYADQDHWKVMKRLSKELKKAKKDLDGLTLTQLIQRDWKGDVVFDSTVPVHLGFASIPRSLRSMISQTANQTAAAFFEVDNAWAHDNKVDIAILLTNYKDAQGNKQREIIMTVRADHRIDEAEAERLFTDVKREIEEAKELQLTPWNDGQDLGRWRAAWTHSRADGGRKVVRPLVEKAVQHW</sequence>
<evidence type="ECO:0000256" key="4">
    <source>
        <dbReference type="ARBA" id="ARBA00023211"/>
    </source>
</evidence>
<dbReference type="PANTHER" id="PTHR12112:SF20">
    <property type="entry name" value="EXOPOLYPHOSPHATASE"/>
    <property type="match status" value="1"/>
</dbReference>
<keyword evidence="9" id="KW-1185">Reference proteome</keyword>